<keyword evidence="6" id="KW-0493">Microtubule</keyword>
<reference evidence="10" key="1">
    <citation type="submission" date="2020-09" db="EMBL/GenBank/DDBJ databases">
        <title>De no assembly of potato wild relative species, Solanum commersonii.</title>
        <authorList>
            <person name="Cho K."/>
        </authorList>
    </citation>
    <scope>NUCLEOTIDE SEQUENCE</scope>
    <source>
        <strain evidence="10">LZ3.2</strain>
        <tissue evidence="10">Leaf</tissue>
    </source>
</reference>
<accession>A0A9J5W082</accession>
<dbReference type="Proteomes" id="UP000824120">
    <property type="component" value="Unassembled WGS sequence"/>
</dbReference>
<dbReference type="FunFam" id="1.20.58.1520:FF:000002">
    <property type="entry name" value="65-kDa microtubule-associated protein 6"/>
    <property type="match status" value="1"/>
</dbReference>
<feature type="region of interest" description="Disordered" evidence="9">
    <location>
        <begin position="142"/>
        <end position="205"/>
    </location>
</feature>
<evidence type="ECO:0000256" key="2">
    <source>
        <dbReference type="ARBA" id="ARBA00004245"/>
    </source>
</evidence>
<keyword evidence="8" id="KW-0539">Nucleus</keyword>
<dbReference type="GO" id="GO:0000226">
    <property type="term" value="P:microtubule cytoskeleton organization"/>
    <property type="evidence" value="ECO:0007669"/>
    <property type="project" value="InterPro"/>
</dbReference>
<dbReference type="Pfam" id="PF03999">
    <property type="entry name" value="MAP65_ASE1"/>
    <property type="match status" value="1"/>
</dbReference>
<dbReference type="GO" id="GO:0000911">
    <property type="term" value="P:cytokinesis by cell plate formation"/>
    <property type="evidence" value="ECO:0007669"/>
    <property type="project" value="TreeGrafter"/>
</dbReference>
<evidence type="ECO:0000313" key="10">
    <source>
        <dbReference type="EMBL" id="KAG5568833.1"/>
    </source>
</evidence>
<evidence type="ECO:0000256" key="1">
    <source>
        <dbReference type="ARBA" id="ARBA00004123"/>
    </source>
</evidence>
<dbReference type="EMBL" id="JACXVP010000035">
    <property type="protein sequence ID" value="KAG5568833.1"/>
    <property type="molecule type" value="Genomic_DNA"/>
</dbReference>
<comment type="similarity">
    <text evidence="3">Belongs to the MAP65/ASE1 family.</text>
</comment>
<evidence type="ECO:0000256" key="4">
    <source>
        <dbReference type="ARBA" id="ARBA00022490"/>
    </source>
</evidence>
<dbReference type="GO" id="GO:0005874">
    <property type="term" value="C:microtubule"/>
    <property type="evidence" value="ECO:0007669"/>
    <property type="project" value="UniProtKB-KW"/>
</dbReference>
<evidence type="ECO:0000313" key="11">
    <source>
        <dbReference type="Proteomes" id="UP000824120"/>
    </source>
</evidence>
<comment type="caution">
    <text evidence="10">The sequence shown here is derived from an EMBL/GenBank/DDBJ whole genome shotgun (WGS) entry which is preliminary data.</text>
</comment>
<dbReference type="GO" id="GO:0005819">
    <property type="term" value="C:spindle"/>
    <property type="evidence" value="ECO:0007669"/>
    <property type="project" value="TreeGrafter"/>
</dbReference>
<dbReference type="InterPro" id="IPR007145">
    <property type="entry name" value="MAP65_Ase1_PRC1"/>
</dbReference>
<evidence type="ECO:0000256" key="3">
    <source>
        <dbReference type="ARBA" id="ARBA00006187"/>
    </source>
</evidence>
<proteinExistence type="inferred from homology"/>
<protein>
    <submittedName>
        <fullName evidence="10">Uncharacterized protein</fullName>
    </submittedName>
</protein>
<keyword evidence="7" id="KW-0206">Cytoskeleton</keyword>
<dbReference type="AlphaFoldDB" id="A0A9J5W082"/>
<dbReference type="GO" id="GO:0005634">
    <property type="term" value="C:nucleus"/>
    <property type="evidence" value="ECO:0007669"/>
    <property type="project" value="UniProtKB-SubCell"/>
</dbReference>
<keyword evidence="4" id="KW-0963">Cytoplasm</keyword>
<dbReference type="PANTHER" id="PTHR19321:SF37">
    <property type="entry name" value="65-KDA MICROTUBULE-ASSOCIATED PROTEIN 1-LIKE"/>
    <property type="match status" value="1"/>
</dbReference>
<dbReference type="OrthoDB" id="1720650at2759"/>
<evidence type="ECO:0000256" key="7">
    <source>
        <dbReference type="ARBA" id="ARBA00023212"/>
    </source>
</evidence>
<sequence>MALIDSGNTEPAELLADMDNQIVEAKEEADSRKEILDKVEKWMASCEEESWLEDYNRDQNRYNASRGAHLNLKRAEKARILISKIPALVDSLIAKQAWEQDRDTTFTYDGVPLLAMLDEYMMLRQDREEEKRRLRDQKKFHEQIKEQETPFGSTPSAARPLGTKKVVGPGANGSGNRRLSLNSHQNGSRSTTKYGKRDHSRMVAPVNYVAISKDGADSHISGTEHIPSTP</sequence>
<evidence type="ECO:0000256" key="5">
    <source>
        <dbReference type="ARBA" id="ARBA00022553"/>
    </source>
</evidence>
<dbReference type="PANTHER" id="PTHR19321">
    <property type="entry name" value="PROTEIN REGULATOR OF CYTOKINESIS 1 PRC1-RELATED"/>
    <property type="match status" value="1"/>
</dbReference>
<feature type="compositionally biased region" description="Polar residues" evidence="9">
    <location>
        <begin position="174"/>
        <end position="193"/>
    </location>
</feature>
<keyword evidence="11" id="KW-1185">Reference proteome</keyword>
<name>A0A9J5W082_SOLCO</name>
<keyword evidence="5" id="KW-0597">Phosphoprotein</keyword>
<evidence type="ECO:0000256" key="9">
    <source>
        <dbReference type="SAM" id="MobiDB-lite"/>
    </source>
</evidence>
<dbReference type="Gene3D" id="1.20.58.1520">
    <property type="match status" value="1"/>
</dbReference>
<dbReference type="GO" id="GO:0008017">
    <property type="term" value="F:microtubule binding"/>
    <property type="evidence" value="ECO:0007669"/>
    <property type="project" value="InterPro"/>
</dbReference>
<comment type="subcellular location">
    <subcellularLocation>
        <location evidence="2">Cytoplasm</location>
        <location evidence="2">Cytoskeleton</location>
    </subcellularLocation>
    <subcellularLocation>
        <location evidence="1">Nucleus</location>
    </subcellularLocation>
</comment>
<evidence type="ECO:0000256" key="8">
    <source>
        <dbReference type="ARBA" id="ARBA00023242"/>
    </source>
</evidence>
<evidence type="ECO:0000256" key="6">
    <source>
        <dbReference type="ARBA" id="ARBA00022701"/>
    </source>
</evidence>
<organism evidence="10 11">
    <name type="scientific">Solanum commersonii</name>
    <name type="common">Commerson's wild potato</name>
    <name type="synonym">Commerson's nightshade</name>
    <dbReference type="NCBI Taxonomy" id="4109"/>
    <lineage>
        <taxon>Eukaryota</taxon>
        <taxon>Viridiplantae</taxon>
        <taxon>Streptophyta</taxon>
        <taxon>Embryophyta</taxon>
        <taxon>Tracheophyta</taxon>
        <taxon>Spermatophyta</taxon>
        <taxon>Magnoliopsida</taxon>
        <taxon>eudicotyledons</taxon>
        <taxon>Gunneridae</taxon>
        <taxon>Pentapetalae</taxon>
        <taxon>asterids</taxon>
        <taxon>lamiids</taxon>
        <taxon>Solanales</taxon>
        <taxon>Solanaceae</taxon>
        <taxon>Solanoideae</taxon>
        <taxon>Solaneae</taxon>
        <taxon>Solanum</taxon>
    </lineage>
</organism>
<gene>
    <name evidence="10" type="ORF">H5410_064155</name>
</gene>
<dbReference type="GO" id="GO:0005737">
    <property type="term" value="C:cytoplasm"/>
    <property type="evidence" value="ECO:0007669"/>
    <property type="project" value="TreeGrafter"/>
</dbReference>